<feature type="transmembrane region" description="Helical" evidence="6">
    <location>
        <begin position="1172"/>
        <end position="1200"/>
    </location>
</feature>
<feature type="region of interest" description="Disordered" evidence="5">
    <location>
        <begin position="1210"/>
        <end position="1234"/>
    </location>
</feature>
<evidence type="ECO:0000259" key="8">
    <source>
        <dbReference type="PROSITE" id="PS50850"/>
    </source>
</evidence>
<dbReference type="InterPro" id="IPR020846">
    <property type="entry name" value="MFS_dom"/>
</dbReference>
<reference evidence="9" key="1">
    <citation type="submission" date="2022-10" db="EMBL/GenBank/DDBJ databases">
        <authorList>
            <person name="Chen Y."/>
            <person name="Dougan E. K."/>
            <person name="Chan C."/>
            <person name="Rhodes N."/>
            <person name="Thang M."/>
        </authorList>
    </citation>
    <scope>NUCLEOTIDE SEQUENCE</scope>
</reference>
<sequence length="1234" mass="133773">MEPELGSDIEVSVVGLDGETFKVRVMESKKGRDLRELIIGRIPAKPGACVSLLYQSEALSLEKTLKEQGLRDATLSYVYLPVNLRGAWHSLKAAADLAEKDTLLDGVTQLKGIKACHQLLNLPSSLQSLNFDDSFNDSLWVPLPHSLRYLRFGHAFNESLAGVMLPNLDTLTFGSFYNQSLDRVKLPGTLRSLTFGLAFNQSLSRVRLPSELRHLTLGREFIKSLDKVKWPSKLETLTFGLLFNQSLDRVTLPNSLRNLTFGRDFNQSLENVQFPTSLQSLTFGGGFKQSLEPLLMLRNLESLTLSGSFSHNLEGLCMAQLQHLSLGNKQNLIGVTLPKTLKTLALGSWIPALNLLDLDLQSLTFGNFFDQSLENIPLPSGLRSLSFGNLFNQTLEGAQLPNGIETMTFGNSFNQTLENVTWPWGLKTLSFGWSFNQTLENVRFPGGLETLTFGGSTDQSLTLTFGDSFNQPLELVDFPIGLKKLALGFSFNQKLDGIVFPCLESLSFGWSFNQALDQVLWPETLQHLSFGGAFNQALENVKWPAGLQSLTVGQEFSQSLESVTFPSSLQVLSLGNLNASELDVDLPTHLTTLSCEGLLVSCAPVSAVSEEEAGLFVGWSFKTAAALTAAVLQSWLGGLVSKRLDLSELDRFVHSGAISGVQHGLFVDGFPVEVLRGMAFDWIVGAAAVVVALSVQAGRLAAHSGLAQLNPLYKDGASSGAKVKWTIDDLKVSKCMKTGHFLVMWCPGRMVLGADQMSAEIRPANSQESVGSESKQIRATIVAAVSNLSTAYNLVNVNLTNEIMENQFCGGDHCNASVAATSTACLAGAIFGQLTFGYVGDWLGRGPALYLTMVMSIAGALVSAFAVPLNPRDPTTVFIFLSIARFILGVGVGGVYPLAATVAAEGSSSANRGRSVALVFSMQGVGQLLVPLVGMVCLYMFGDGVTSTKTMMNVKGLSWRLILGLGALPGILLMPFQRGQSSAEPRPDATAAPSMIQALRNRAYWRSILGCAGGWFLFDITFYGNSLFSPAILQDVFHVDTKTSTPVIGNDLQHNLCWQLAILALLGLPGYYVSVCFMDRLGRKTIQIQGFAMMALLYAILAMFLDVMENLPATLLFVYGLTYFFSNFGLNSTTFILPSESFPREVRSSLNGFCAAMGKTGAVVGSSMFKPLIVACGTGFVFICCAVCALLGIIITIFCIDDRRGQEMMGEAEESLSSSREDPYDAPQSECPRH</sequence>
<evidence type="ECO:0000313" key="10">
    <source>
        <dbReference type="EMBL" id="CAL4772789.1"/>
    </source>
</evidence>
<feature type="transmembrane region" description="Helical" evidence="6">
    <location>
        <begin position="1003"/>
        <end position="1023"/>
    </location>
</feature>
<accession>A0A9P1FT60</accession>
<keyword evidence="2 6" id="KW-0812">Transmembrane</keyword>
<dbReference type="InterPro" id="IPR000626">
    <property type="entry name" value="Ubiquitin-like_dom"/>
</dbReference>
<dbReference type="PANTHER" id="PTHR32134">
    <property type="entry name" value="FNIP REPEAT-CONTAINING PROTEIN"/>
    <property type="match status" value="1"/>
</dbReference>
<dbReference type="Proteomes" id="UP001152797">
    <property type="component" value="Unassembled WGS sequence"/>
</dbReference>
<comment type="subcellular location">
    <subcellularLocation>
        <location evidence="1">Membrane</location>
        <topology evidence="1">Multi-pass membrane protein</topology>
    </subcellularLocation>
</comment>
<dbReference type="GO" id="GO:0022857">
    <property type="term" value="F:transmembrane transporter activity"/>
    <property type="evidence" value="ECO:0007669"/>
    <property type="project" value="InterPro"/>
</dbReference>
<keyword evidence="3 6" id="KW-1133">Transmembrane helix</keyword>
<evidence type="ECO:0000313" key="11">
    <source>
        <dbReference type="Proteomes" id="UP001152797"/>
    </source>
</evidence>
<proteinExistence type="predicted"/>
<dbReference type="InterPro" id="IPR005829">
    <property type="entry name" value="Sugar_transporter_CS"/>
</dbReference>
<dbReference type="GO" id="GO:0016020">
    <property type="term" value="C:membrane"/>
    <property type="evidence" value="ECO:0007669"/>
    <property type="project" value="UniProtKB-SubCell"/>
</dbReference>
<feature type="domain" description="Major facilitator superfamily (MFS) profile" evidence="8">
    <location>
        <begin position="779"/>
        <end position="1204"/>
    </location>
</feature>
<evidence type="ECO:0000256" key="6">
    <source>
        <dbReference type="SAM" id="Phobius"/>
    </source>
</evidence>
<dbReference type="EMBL" id="CAMXCT030000994">
    <property type="protein sequence ID" value="CAL4772789.1"/>
    <property type="molecule type" value="Genomic_DNA"/>
</dbReference>
<name>A0A9P1FT60_9DINO</name>
<evidence type="ECO:0000259" key="7">
    <source>
        <dbReference type="PROSITE" id="PS50053"/>
    </source>
</evidence>
<dbReference type="PANTHER" id="PTHR32134:SF92">
    <property type="entry name" value="FNIP REPEAT-CONTAINING PROTEIN"/>
    <property type="match status" value="1"/>
</dbReference>
<evidence type="ECO:0000256" key="2">
    <source>
        <dbReference type="ARBA" id="ARBA00022692"/>
    </source>
</evidence>
<dbReference type="InterPro" id="IPR051251">
    <property type="entry name" value="STK_FNIP-Repeat"/>
</dbReference>
<gene>
    <name evidence="9" type="ORF">C1SCF055_LOCUS12921</name>
</gene>
<dbReference type="InterPro" id="IPR036259">
    <property type="entry name" value="MFS_trans_sf"/>
</dbReference>
<evidence type="ECO:0000313" key="9">
    <source>
        <dbReference type="EMBL" id="CAI3985477.1"/>
    </source>
</evidence>
<feature type="transmembrane region" description="Helical" evidence="6">
    <location>
        <begin position="1058"/>
        <end position="1078"/>
    </location>
</feature>
<dbReference type="PROSITE" id="PS50053">
    <property type="entry name" value="UBIQUITIN_2"/>
    <property type="match status" value="1"/>
</dbReference>
<evidence type="ECO:0000256" key="4">
    <source>
        <dbReference type="ARBA" id="ARBA00023136"/>
    </source>
</evidence>
<feature type="transmembrane region" description="Helical" evidence="6">
    <location>
        <begin position="916"/>
        <end position="942"/>
    </location>
</feature>
<dbReference type="Gene3D" id="1.20.1250.20">
    <property type="entry name" value="MFS general substrate transporter like domains"/>
    <property type="match status" value="1"/>
</dbReference>
<feature type="transmembrane region" description="Helical" evidence="6">
    <location>
        <begin position="1090"/>
        <end position="1108"/>
    </location>
</feature>
<feature type="transmembrane region" description="Helical" evidence="6">
    <location>
        <begin position="848"/>
        <end position="867"/>
    </location>
</feature>
<dbReference type="PROSITE" id="PS00216">
    <property type="entry name" value="SUGAR_TRANSPORT_1"/>
    <property type="match status" value="1"/>
</dbReference>
<feature type="transmembrane region" description="Helical" evidence="6">
    <location>
        <begin position="879"/>
        <end position="904"/>
    </location>
</feature>
<dbReference type="Pfam" id="PF05725">
    <property type="entry name" value="FNIP"/>
    <property type="match status" value="6"/>
</dbReference>
<dbReference type="InterPro" id="IPR032675">
    <property type="entry name" value="LRR_dom_sf"/>
</dbReference>
<protein>
    <submittedName>
        <fullName evidence="10">Inorganic phosphate transporter 1-6</fullName>
    </submittedName>
</protein>
<keyword evidence="11" id="KW-1185">Reference proteome</keyword>
<feature type="domain" description="Ubiquitin-like" evidence="7">
    <location>
        <begin position="9"/>
        <end position="80"/>
    </location>
</feature>
<feature type="transmembrane region" description="Helical" evidence="6">
    <location>
        <begin position="1149"/>
        <end position="1166"/>
    </location>
</feature>
<evidence type="ECO:0000256" key="3">
    <source>
        <dbReference type="ARBA" id="ARBA00022989"/>
    </source>
</evidence>
<reference evidence="10 11" key="2">
    <citation type="submission" date="2024-05" db="EMBL/GenBank/DDBJ databases">
        <authorList>
            <person name="Chen Y."/>
            <person name="Shah S."/>
            <person name="Dougan E. K."/>
            <person name="Thang M."/>
            <person name="Chan C."/>
        </authorList>
    </citation>
    <scope>NUCLEOTIDE SEQUENCE [LARGE SCALE GENOMIC DNA]</scope>
</reference>
<dbReference type="Gene3D" id="3.80.10.10">
    <property type="entry name" value="Ribonuclease Inhibitor"/>
    <property type="match status" value="2"/>
</dbReference>
<dbReference type="OrthoDB" id="433512at2759"/>
<evidence type="ECO:0000256" key="1">
    <source>
        <dbReference type="ARBA" id="ARBA00004141"/>
    </source>
</evidence>
<feature type="transmembrane region" description="Helical" evidence="6">
    <location>
        <begin position="957"/>
        <end position="976"/>
    </location>
</feature>
<dbReference type="EMBL" id="CAMXCT020000994">
    <property type="protein sequence ID" value="CAL1138852.1"/>
    <property type="molecule type" value="Genomic_DNA"/>
</dbReference>
<evidence type="ECO:0000256" key="5">
    <source>
        <dbReference type="SAM" id="MobiDB-lite"/>
    </source>
</evidence>
<dbReference type="AlphaFoldDB" id="A0A9P1FT60"/>
<keyword evidence="4 6" id="KW-0472">Membrane</keyword>
<dbReference type="SUPFAM" id="SSF103473">
    <property type="entry name" value="MFS general substrate transporter"/>
    <property type="match status" value="1"/>
</dbReference>
<dbReference type="Pfam" id="PF07690">
    <property type="entry name" value="MFS_1"/>
    <property type="match status" value="1"/>
</dbReference>
<dbReference type="InterPro" id="IPR008615">
    <property type="entry name" value="FNIP"/>
</dbReference>
<feature type="transmembrane region" description="Helical" evidence="6">
    <location>
        <begin position="816"/>
        <end position="836"/>
    </location>
</feature>
<dbReference type="EMBL" id="CAMXCT010000994">
    <property type="protein sequence ID" value="CAI3985477.1"/>
    <property type="molecule type" value="Genomic_DNA"/>
</dbReference>
<dbReference type="InterPro" id="IPR011701">
    <property type="entry name" value="MFS"/>
</dbReference>
<dbReference type="SUPFAM" id="SSF52058">
    <property type="entry name" value="L domain-like"/>
    <property type="match status" value="1"/>
</dbReference>
<comment type="caution">
    <text evidence="9">The sequence shown here is derived from an EMBL/GenBank/DDBJ whole genome shotgun (WGS) entry which is preliminary data.</text>
</comment>
<dbReference type="CDD" id="cd17039">
    <property type="entry name" value="Ubl_ubiquitin_like"/>
    <property type="match status" value="1"/>
</dbReference>
<organism evidence="9">
    <name type="scientific">Cladocopium goreaui</name>
    <dbReference type="NCBI Taxonomy" id="2562237"/>
    <lineage>
        <taxon>Eukaryota</taxon>
        <taxon>Sar</taxon>
        <taxon>Alveolata</taxon>
        <taxon>Dinophyceae</taxon>
        <taxon>Suessiales</taxon>
        <taxon>Symbiodiniaceae</taxon>
        <taxon>Cladocopium</taxon>
    </lineage>
</organism>
<dbReference type="PROSITE" id="PS50850">
    <property type="entry name" value="MFS"/>
    <property type="match status" value="1"/>
</dbReference>
<feature type="transmembrane region" description="Helical" evidence="6">
    <location>
        <begin position="1114"/>
        <end position="1137"/>
    </location>
</feature>